<dbReference type="InterPro" id="IPR000514">
    <property type="entry name" value="Glyco_hydro_39"/>
</dbReference>
<evidence type="ECO:0000259" key="6">
    <source>
        <dbReference type="Pfam" id="PF01229"/>
    </source>
</evidence>
<accession>A0A844G682</accession>
<keyword evidence="8" id="KW-1185">Reference proteome</keyword>
<dbReference type="AlphaFoldDB" id="A0A844G682"/>
<dbReference type="PRINTS" id="PR00745">
    <property type="entry name" value="GLHYDRLASE39"/>
</dbReference>
<feature type="chain" id="PRO_5032302715" description="Glycosyl hydrolases family 39 N-terminal catalytic domain-containing protein" evidence="5">
    <location>
        <begin position="22"/>
        <end position="818"/>
    </location>
</feature>
<evidence type="ECO:0000313" key="7">
    <source>
        <dbReference type="EMBL" id="MST98402.1"/>
    </source>
</evidence>
<evidence type="ECO:0000256" key="2">
    <source>
        <dbReference type="ARBA" id="ARBA00022801"/>
    </source>
</evidence>
<dbReference type="Gene3D" id="2.60.40.1500">
    <property type="entry name" value="Glycosyl hydrolase domain, family 39"/>
    <property type="match status" value="1"/>
</dbReference>
<name>A0A844G682_9BACT</name>
<dbReference type="InterPro" id="IPR049166">
    <property type="entry name" value="GH39_cat"/>
</dbReference>
<dbReference type="GO" id="GO:0004553">
    <property type="term" value="F:hydrolase activity, hydrolyzing O-glycosyl compounds"/>
    <property type="evidence" value="ECO:0007669"/>
    <property type="project" value="InterPro"/>
</dbReference>
<dbReference type="EMBL" id="VUNS01000018">
    <property type="protein sequence ID" value="MST98402.1"/>
    <property type="molecule type" value="Genomic_DNA"/>
</dbReference>
<feature type="active site" description="Proton donor" evidence="4">
    <location>
        <position position="498"/>
    </location>
</feature>
<comment type="similarity">
    <text evidence="1">Belongs to the glycosyl hydrolase 39 family.</text>
</comment>
<sequence>MKLFTLVFAALAALLSVPAPAAELMKLDIDFGHPAWRGVVTPLWGGLPEVERNGNTAALAFGPGSFCGTPLIPCPPGSVVEIAFDASATAIAPGGEAWRTAAVQLGLFDGTAEQSHLDLFNTGRATPFRRYESRTPVSGNGFRLCFGNYGRSGTFRIANLSIRIMVPGRNVERDGSFSGMFGINDWFVQKGGVDWDGLGLGSFEHAKVVKNAFPGAGSTLELDGGATVVSRQFPYSGEGLVVGGWFRQAGIARPEDGRPWAHAGIQLVFFDRDDNVIGHDDVTRQLLPGDRPWGYHVIEISPGGLSPKVKSVALYLRIWGGTAGKAWFDELAVVKQGEGQARNYDSSKGVIAVGPAGEEAAELVRVWNGVDLSYCSQIDLPQVRTALRRLKEEGGLEYLRTREFFNGPFPVKSIDAAGNMTYDFSTVDKYLDYPVKELGLKLVPTIETVPPQLRRDSGGHVPKDFALWGRAVKALVRHWIGRYGREEVSQWVFECWNEPGSDFFRGTDEEFCRLFVAYLEALTGVEKECGIKLRIGTPSGAMNNLLSRAMEAARRAGLDGAVTDASTHIYGGFAGAMELYRIGIEDVRKRMEPFPAGRGVPVHVTEFNGSAMGSRHFDTQTGAAFVVKANRLMADEGVLRTYFYCAIDHPYLNLEHHYSTDLGYMTHYDAVPKPSFNALVLLNRLEGKRLPVKASSEPFDAMAAVAGDGTMRIVVTTFSEEELGAAKPVPVTLEIDWAGRPEKLGRAELVRIDSAHANSYAAFEKAGKPSYRENPDTAAYREAAKLVPEALQAYRFENGKLIIPLVLELNSVAAVTVK</sequence>
<protein>
    <recommendedName>
        <fullName evidence="6">Glycosyl hydrolases family 39 N-terminal catalytic domain-containing protein</fullName>
    </recommendedName>
</protein>
<organism evidence="7 8">
    <name type="scientific">Victivallis lenta</name>
    <dbReference type="NCBI Taxonomy" id="2606640"/>
    <lineage>
        <taxon>Bacteria</taxon>
        <taxon>Pseudomonadati</taxon>
        <taxon>Lentisphaerota</taxon>
        <taxon>Lentisphaeria</taxon>
        <taxon>Victivallales</taxon>
        <taxon>Victivallaceae</taxon>
        <taxon>Victivallis</taxon>
    </lineage>
</organism>
<dbReference type="Proteomes" id="UP000435649">
    <property type="component" value="Unassembled WGS sequence"/>
</dbReference>
<keyword evidence="3" id="KW-0326">Glycosidase</keyword>
<dbReference type="SUPFAM" id="SSF51011">
    <property type="entry name" value="Glycosyl hydrolase domain"/>
    <property type="match status" value="1"/>
</dbReference>
<dbReference type="PANTHER" id="PTHR12631">
    <property type="entry name" value="ALPHA-L-IDURONIDASE"/>
    <property type="match status" value="1"/>
</dbReference>
<dbReference type="Pfam" id="PF01229">
    <property type="entry name" value="Glyco_hydro_39"/>
    <property type="match status" value="1"/>
</dbReference>
<evidence type="ECO:0000256" key="1">
    <source>
        <dbReference type="ARBA" id="ARBA00008875"/>
    </source>
</evidence>
<gene>
    <name evidence="7" type="ORF">FYJ85_15275</name>
</gene>
<evidence type="ECO:0000256" key="3">
    <source>
        <dbReference type="ARBA" id="ARBA00023295"/>
    </source>
</evidence>
<dbReference type="RefSeq" id="WP_154419412.1">
    <property type="nucleotide sequence ID" value="NZ_VUNS01000018.1"/>
</dbReference>
<dbReference type="InterPro" id="IPR017853">
    <property type="entry name" value="GH"/>
</dbReference>
<feature type="domain" description="Glycosyl hydrolases family 39 N-terminal catalytic" evidence="6">
    <location>
        <begin position="383"/>
        <end position="795"/>
    </location>
</feature>
<keyword evidence="5" id="KW-0732">Signal</keyword>
<dbReference type="Gene3D" id="3.20.20.80">
    <property type="entry name" value="Glycosidases"/>
    <property type="match status" value="1"/>
</dbReference>
<reference evidence="7 8" key="1">
    <citation type="submission" date="2019-08" db="EMBL/GenBank/DDBJ databases">
        <title>In-depth cultivation of the pig gut microbiome towards novel bacterial diversity and tailored functional studies.</title>
        <authorList>
            <person name="Wylensek D."/>
            <person name="Hitch T.C.A."/>
            <person name="Clavel T."/>
        </authorList>
    </citation>
    <scope>NUCLEOTIDE SEQUENCE [LARGE SCALE GENOMIC DNA]</scope>
    <source>
        <strain evidence="7 8">BBE-744-WT-12</strain>
    </source>
</reference>
<dbReference type="PANTHER" id="PTHR12631:SF10">
    <property type="entry name" value="BETA-XYLOSIDASE-LIKE PROTEIN-RELATED"/>
    <property type="match status" value="1"/>
</dbReference>
<feature type="signal peptide" evidence="5">
    <location>
        <begin position="1"/>
        <end position="21"/>
    </location>
</feature>
<evidence type="ECO:0000313" key="8">
    <source>
        <dbReference type="Proteomes" id="UP000435649"/>
    </source>
</evidence>
<proteinExistence type="inferred from homology"/>
<evidence type="ECO:0000256" key="5">
    <source>
        <dbReference type="SAM" id="SignalP"/>
    </source>
</evidence>
<evidence type="ECO:0000256" key="4">
    <source>
        <dbReference type="PIRSR" id="PIRSR600514-1"/>
    </source>
</evidence>
<comment type="caution">
    <text evidence="7">The sequence shown here is derived from an EMBL/GenBank/DDBJ whole genome shotgun (WGS) entry which is preliminary data.</text>
</comment>
<dbReference type="SUPFAM" id="SSF51445">
    <property type="entry name" value="(Trans)glycosidases"/>
    <property type="match status" value="1"/>
</dbReference>
<dbReference type="GO" id="GO:0005975">
    <property type="term" value="P:carbohydrate metabolic process"/>
    <property type="evidence" value="ECO:0007669"/>
    <property type="project" value="InterPro"/>
</dbReference>
<dbReference type="InterPro" id="IPR051923">
    <property type="entry name" value="Glycosyl_Hydrolase_39"/>
</dbReference>
<keyword evidence="2" id="KW-0378">Hydrolase</keyword>